<dbReference type="Pfam" id="PF02146">
    <property type="entry name" value="SIR2"/>
    <property type="match status" value="1"/>
</dbReference>
<evidence type="ECO:0000256" key="1">
    <source>
        <dbReference type="ARBA" id="ARBA00022679"/>
    </source>
</evidence>
<dbReference type="InterPro" id="IPR029035">
    <property type="entry name" value="DHS-like_NAD/FAD-binding_dom"/>
</dbReference>
<evidence type="ECO:0000313" key="5">
    <source>
        <dbReference type="EMBL" id="KAJ3664200.1"/>
    </source>
</evidence>
<evidence type="ECO:0000259" key="4">
    <source>
        <dbReference type="PROSITE" id="PS50305"/>
    </source>
</evidence>
<feature type="domain" description="Deacetylase sirtuin-type" evidence="4">
    <location>
        <begin position="29"/>
        <end position="160"/>
    </location>
</feature>
<dbReference type="GO" id="GO:0005759">
    <property type="term" value="C:mitochondrial matrix"/>
    <property type="evidence" value="ECO:0007669"/>
    <property type="project" value="TreeGrafter"/>
</dbReference>
<organism evidence="5 6">
    <name type="scientific">Zophobas morio</name>
    <dbReference type="NCBI Taxonomy" id="2755281"/>
    <lineage>
        <taxon>Eukaryota</taxon>
        <taxon>Metazoa</taxon>
        <taxon>Ecdysozoa</taxon>
        <taxon>Arthropoda</taxon>
        <taxon>Hexapoda</taxon>
        <taxon>Insecta</taxon>
        <taxon>Pterygota</taxon>
        <taxon>Neoptera</taxon>
        <taxon>Endopterygota</taxon>
        <taxon>Coleoptera</taxon>
        <taxon>Polyphaga</taxon>
        <taxon>Cucujiformia</taxon>
        <taxon>Tenebrionidae</taxon>
        <taxon>Zophobas</taxon>
    </lineage>
</organism>
<dbReference type="Gene3D" id="3.40.50.1220">
    <property type="entry name" value="TPP-binding domain"/>
    <property type="match status" value="1"/>
</dbReference>
<keyword evidence="1" id="KW-0808">Transferase</keyword>
<protein>
    <recommendedName>
        <fullName evidence="4">Deacetylase sirtuin-type domain-containing protein</fullName>
    </recommendedName>
</protein>
<dbReference type="InterPro" id="IPR026590">
    <property type="entry name" value="Ssirtuin_cat_dom"/>
</dbReference>
<keyword evidence="6" id="KW-1185">Reference proteome</keyword>
<dbReference type="EMBL" id="JALNTZ010000002">
    <property type="protein sequence ID" value="KAJ3664200.1"/>
    <property type="molecule type" value="Genomic_DNA"/>
</dbReference>
<comment type="caution">
    <text evidence="5">The sequence shown here is derived from an EMBL/GenBank/DDBJ whole genome shotgun (WGS) entry which is preliminary data.</text>
</comment>
<accession>A0AA38IWF4</accession>
<dbReference type="InterPro" id="IPR050134">
    <property type="entry name" value="NAD-dep_sirtuin_deacylases"/>
</dbReference>
<gene>
    <name evidence="5" type="ORF">Zmor_008388</name>
</gene>
<proteinExistence type="predicted"/>
<dbReference type="PROSITE" id="PS50305">
    <property type="entry name" value="SIRTUIN"/>
    <property type="match status" value="1"/>
</dbReference>
<dbReference type="PANTHER" id="PTHR11085">
    <property type="entry name" value="NAD-DEPENDENT PROTEIN DEACYLASE SIRTUIN-5, MITOCHONDRIAL-RELATED"/>
    <property type="match status" value="1"/>
</dbReference>
<dbReference type="SUPFAM" id="SSF52467">
    <property type="entry name" value="DHS-like NAD/FAD-binding domain"/>
    <property type="match status" value="1"/>
</dbReference>
<dbReference type="Gene3D" id="3.30.1600.10">
    <property type="entry name" value="SIR2/SIRT2 'Small Domain"/>
    <property type="match status" value="1"/>
</dbReference>
<dbReference type="Proteomes" id="UP001168821">
    <property type="component" value="Unassembled WGS sequence"/>
</dbReference>
<keyword evidence="2" id="KW-0520">NAD</keyword>
<dbReference type="InterPro" id="IPR003000">
    <property type="entry name" value="Sirtuin"/>
</dbReference>
<dbReference type="GO" id="GO:0017136">
    <property type="term" value="F:histone deacetylase activity, NAD-dependent"/>
    <property type="evidence" value="ECO:0007669"/>
    <property type="project" value="TreeGrafter"/>
</dbReference>
<name>A0AA38IWF4_9CUCU</name>
<sequence>MSLSYITKQLPLLLKGTVPPVSEFIPKHCPVVQNDVQSLRDFVKNSERILVVTGAGISTESGIPDYRSEAVGLYARSNHKPVQYSDFLKSATVRQRYWARNYIGWPKFSQTQPNITHYILHLLEEIGKVLCVVTQNVDRLHTKARSQNVVELHGAALEIV</sequence>
<dbReference type="AlphaFoldDB" id="A0AA38IWF4"/>
<evidence type="ECO:0000256" key="3">
    <source>
        <dbReference type="PROSITE-ProRule" id="PRU00236"/>
    </source>
</evidence>
<dbReference type="GO" id="GO:0070403">
    <property type="term" value="F:NAD+ binding"/>
    <property type="evidence" value="ECO:0007669"/>
    <property type="project" value="InterPro"/>
</dbReference>
<evidence type="ECO:0000313" key="6">
    <source>
        <dbReference type="Proteomes" id="UP001168821"/>
    </source>
</evidence>
<dbReference type="InterPro" id="IPR026591">
    <property type="entry name" value="Sirtuin_cat_small_dom_sf"/>
</dbReference>
<comment type="caution">
    <text evidence="3">Lacks conserved residue(s) required for the propagation of feature annotation.</text>
</comment>
<evidence type="ECO:0000256" key="2">
    <source>
        <dbReference type="ARBA" id="ARBA00023027"/>
    </source>
</evidence>
<reference evidence="5" key="1">
    <citation type="journal article" date="2023" name="G3 (Bethesda)">
        <title>Whole genome assemblies of Zophobas morio and Tenebrio molitor.</title>
        <authorList>
            <person name="Kaur S."/>
            <person name="Stinson S.A."/>
            <person name="diCenzo G.C."/>
        </authorList>
    </citation>
    <scope>NUCLEOTIDE SEQUENCE</scope>
    <source>
        <strain evidence="5">QUZm001</strain>
    </source>
</reference>
<dbReference type="PANTHER" id="PTHR11085:SF10">
    <property type="entry name" value="NAD-DEPENDENT PROTEIN DEACYLASE SIRTUIN-5, MITOCHONDRIAL-RELATED"/>
    <property type="match status" value="1"/>
</dbReference>